<accession>A0ABN2BRN3</accession>
<keyword evidence="3" id="KW-0813">Transport</keyword>
<evidence type="ECO:0000256" key="6">
    <source>
        <dbReference type="ARBA" id="ARBA00022989"/>
    </source>
</evidence>
<comment type="caution">
    <text evidence="9">The sequence shown here is derived from an EMBL/GenBank/DDBJ whole genome shotgun (WGS) entry which is preliminary data.</text>
</comment>
<name>A0ABN2BRN3_9ACTN</name>
<dbReference type="Proteomes" id="UP001500842">
    <property type="component" value="Unassembled WGS sequence"/>
</dbReference>
<comment type="subcellular location">
    <subcellularLocation>
        <location evidence="1">Cell membrane</location>
        <topology evidence="1">Multi-pass membrane protein</topology>
    </subcellularLocation>
</comment>
<evidence type="ECO:0000256" key="7">
    <source>
        <dbReference type="ARBA" id="ARBA00023136"/>
    </source>
</evidence>
<reference evidence="9 10" key="1">
    <citation type="journal article" date="2019" name="Int. J. Syst. Evol. Microbiol.">
        <title>The Global Catalogue of Microorganisms (GCM) 10K type strain sequencing project: providing services to taxonomists for standard genome sequencing and annotation.</title>
        <authorList>
            <consortium name="The Broad Institute Genomics Platform"/>
            <consortium name="The Broad Institute Genome Sequencing Center for Infectious Disease"/>
            <person name="Wu L."/>
            <person name="Ma J."/>
        </authorList>
    </citation>
    <scope>NUCLEOTIDE SEQUENCE [LARGE SCALE GENOMIC DNA]</scope>
    <source>
        <strain evidence="9 10">JCM 14942</strain>
    </source>
</reference>
<dbReference type="InterPro" id="IPR037294">
    <property type="entry name" value="ABC_BtuC-like"/>
</dbReference>
<evidence type="ECO:0000256" key="8">
    <source>
        <dbReference type="SAM" id="Phobius"/>
    </source>
</evidence>
<feature type="transmembrane region" description="Helical" evidence="8">
    <location>
        <begin position="118"/>
        <end position="137"/>
    </location>
</feature>
<keyword evidence="7 8" id="KW-0472">Membrane</keyword>
<dbReference type="PANTHER" id="PTHR30472">
    <property type="entry name" value="FERRIC ENTEROBACTIN TRANSPORT SYSTEM PERMEASE PROTEIN"/>
    <property type="match status" value="1"/>
</dbReference>
<feature type="transmembrane region" description="Helical" evidence="8">
    <location>
        <begin position="279"/>
        <end position="301"/>
    </location>
</feature>
<evidence type="ECO:0000256" key="3">
    <source>
        <dbReference type="ARBA" id="ARBA00022448"/>
    </source>
</evidence>
<dbReference type="Gene3D" id="1.10.3470.10">
    <property type="entry name" value="ABC transporter involved in vitamin B12 uptake, BtuC"/>
    <property type="match status" value="1"/>
</dbReference>
<evidence type="ECO:0000256" key="1">
    <source>
        <dbReference type="ARBA" id="ARBA00004651"/>
    </source>
</evidence>
<dbReference type="InterPro" id="IPR000522">
    <property type="entry name" value="ABC_transptr_permease_BtuC"/>
</dbReference>
<evidence type="ECO:0000256" key="4">
    <source>
        <dbReference type="ARBA" id="ARBA00022475"/>
    </source>
</evidence>
<evidence type="ECO:0000256" key="5">
    <source>
        <dbReference type="ARBA" id="ARBA00022692"/>
    </source>
</evidence>
<protein>
    <submittedName>
        <fullName evidence="9">Fe(3+)-siderophore ABC transporter permease</fullName>
    </submittedName>
</protein>
<proteinExistence type="inferred from homology"/>
<keyword evidence="4" id="KW-1003">Cell membrane</keyword>
<gene>
    <name evidence="9" type="ORF">GCM10009788_53790</name>
</gene>
<feature type="transmembrane region" description="Helical" evidence="8">
    <location>
        <begin position="59"/>
        <end position="79"/>
    </location>
</feature>
<evidence type="ECO:0000313" key="10">
    <source>
        <dbReference type="Proteomes" id="UP001500842"/>
    </source>
</evidence>
<feature type="transmembrane region" description="Helical" evidence="8">
    <location>
        <begin position="233"/>
        <end position="259"/>
    </location>
</feature>
<sequence>MTSPVAPRLRGLGWALLALGLLLVASLVFGSRPLPLSEVVEALIRDNGDPHTIVVEQRIPRTVLGVVVGAALGLSGALMQGMTRNPLADPGLLGVGAGASFAIVLGAILWPGAGATTLVWFSFAGAALVTVVVYLIGNAGGRGRSPVTLVLAGMAVGSVLAGLSSLLVLFNRRAFLASRSWQAGSLEGADWDVVRQVAPFVLAGVLVAAFAARGLNAVALGDDVAAALGVHPWLVRALVIVGVTVLCGAATAAVGMVWFLGMMVPHIARWITGPDQRRILAWSALLGALLMVAADVVGRVVVIPDEIPAGVVTALIGGPVLIGLVRRRTASAL</sequence>
<feature type="transmembrane region" description="Helical" evidence="8">
    <location>
        <begin position="91"/>
        <end position="112"/>
    </location>
</feature>
<dbReference type="PANTHER" id="PTHR30472:SF1">
    <property type="entry name" value="FE(3+) DICITRATE TRANSPORT SYSTEM PERMEASE PROTEIN FECC-RELATED"/>
    <property type="match status" value="1"/>
</dbReference>
<evidence type="ECO:0000313" key="9">
    <source>
        <dbReference type="EMBL" id="GAA1544547.1"/>
    </source>
</evidence>
<keyword evidence="6 8" id="KW-1133">Transmembrane helix</keyword>
<feature type="transmembrane region" description="Helical" evidence="8">
    <location>
        <begin position="307"/>
        <end position="325"/>
    </location>
</feature>
<organism evidence="9 10">
    <name type="scientific">Nocardioides humi</name>
    <dbReference type="NCBI Taxonomy" id="449461"/>
    <lineage>
        <taxon>Bacteria</taxon>
        <taxon>Bacillati</taxon>
        <taxon>Actinomycetota</taxon>
        <taxon>Actinomycetes</taxon>
        <taxon>Propionibacteriales</taxon>
        <taxon>Nocardioidaceae</taxon>
        <taxon>Nocardioides</taxon>
    </lineage>
</organism>
<feature type="transmembrane region" description="Helical" evidence="8">
    <location>
        <begin position="149"/>
        <end position="170"/>
    </location>
</feature>
<evidence type="ECO:0000256" key="2">
    <source>
        <dbReference type="ARBA" id="ARBA00007935"/>
    </source>
</evidence>
<comment type="similarity">
    <text evidence="2">Belongs to the binding-protein-dependent transport system permease family. FecCD subfamily.</text>
</comment>
<dbReference type="SUPFAM" id="SSF81345">
    <property type="entry name" value="ABC transporter involved in vitamin B12 uptake, BtuC"/>
    <property type="match status" value="1"/>
</dbReference>
<dbReference type="EMBL" id="BAAAOR010000040">
    <property type="protein sequence ID" value="GAA1544547.1"/>
    <property type="molecule type" value="Genomic_DNA"/>
</dbReference>
<keyword evidence="10" id="KW-1185">Reference proteome</keyword>
<dbReference type="CDD" id="cd06550">
    <property type="entry name" value="TM_ABC_iron-siderophores_like"/>
    <property type="match status" value="1"/>
</dbReference>
<keyword evidence="5 8" id="KW-0812">Transmembrane</keyword>
<dbReference type="Pfam" id="PF01032">
    <property type="entry name" value="FecCD"/>
    <property type="match status" value="1"/>
</dbReference>